<dbReference type="GO" id="GO:0046854">
    <property type="term" value="P:phosphatidylinositol phosphate biosynthetic process"/>
    <property type="evidence" value="ECO:0007669"/>
    <property type="project" value="InterPro"/>
</dbReference>
<proteinExistence type="inferred from homology"/>
<evidence type="ECO:0000313" key="9">
    <source>
        <dbReference type="EMBL" id="SVA95275.1"/>
    </source>
</evidence>
<dbReference type="GO" id="GO:0050427">
    <property type="term" value="P:3'-phosphoadenosine 5'-phosphosulfate metabolic process"/>
    <property type="evidence" value="ECO:0007669"/>
    <property type="project" value="TreeGrafter"/>
</dbReference>
<dbReference type="AlphaFoldDB" id="A0A382A174"/>
<reference evidence="9" key="1">
    <citation type="submission" date="2018-05" db="EMBL/GenBank/DDBJ databases">
        <authorList>
            <person name="Lanie J.A."/>
            <person name="Ng W.-L."/>
            <person name="Kazmierczak K.M."/>
            <person name="Andrzejewski T.M."/>
            <person name="Davidsen T.M."/>
            <person name="Wayne K.J."/>
            <person name="Tettelin H."/>
            <person name="Glass J.I."/>
            <person name="Rusch D."/>
            <person name="Podicherti R."/>
            <person name="Tsui H.-C.T."/>
            <person name="Winkler M.E."/>
        </authorList>
    </citation>
    <scope>NUCLEOTIDE SEQUENCE</scope>
</reference>
<keyword evidence="3" id="KW-0997">Cell inner membrane</keyword>
<dbReference type="HAMAP" id="MF_02095">
    <property type="entry name" value="CysQ"/>
    <property type="match status" value="1"/>
</dbReference>
<evidence type="ECO:0000256" key="7">
    <source>
        <dbReference type="ARBA" id="ARBA00023136"/>
    </source>
</evidence>
<dbReference type="EMBL" id="UINC01023497">
    <property type="protein sequence ID" value="SVA95275.1"/>
    <property type="molecule type" value="Genomic_DNA"/>
</dbReference>
<dbReference type="Gene3D" id="3.40.190.80">
    <property type="match status" value="1"/>
</dbReference>
<name>A0A382A174_9ZZZZ</name>
<keyword evidence="7" id="KW-0472">Membrane</keyword>
<evidence type="ECO:0000256" key="1">
    <source>
        <dbReference type="ARBA" id="ARBA00005289"/>
    </source>
</evidence>
<dbReference type="InterPro" id="IPR000760">
    <property type="entry name" value="Inositol_monophosphatase-like"/>
</dbReference>
<dbReference type="PROSITE" id="PS00630">
    <property type="entry name" value="IMP_2"/>
    <property type="match status" value="1"/>
</dbReference>
<dbReference type="SUPFAM" id="SSF56655">
    <property type="entry name" value="Carbohydrate phosphatase"/>
    <property type="match status" value="1"/>
</dbReference>
<keyword evidence="2" id="KW-1003">Cell membrane</keyword>
<dbReference type="InterPro" id="IPR050725">
    <property type="entry name" value="CysQ/Inositol_MonoPase"/>
</dbReference>
<dbReference type="PANTHER" id="PTHR43028">
    <property type="entry name" value="3'(2'),5'-BISPHOSPHATE NUCLEOTIDASE 1"/>
    <property type="match status" value="1"/>
</dbReference>
<dbReference type="InterPro" id="IPR006240">
    <property type="entry name" value="CysQ"/>
</dbReference>
<sequence>MIVPNKKQAKELIKLAFMAGKEILKIYRKPFKKKLKRDKSPVTQADLVANKIICLGLKKNFPNIDIVSEENDNSTLKKKNIYWLVDPLDGTKEFIKKNGEFTVNIALIKNKRPVYGLIYMPTTKEIYFTKDNSSYYSKFSSNGKILKKTKIKTKKRKKNILVLSRSHLNDKKKLSEMKDFMFKKFKANKIIQTGSSIKLCYIAHGKANIYPRIGTTKEWDIAAGDAILRNAGGKIRTLDGKVMKYDKKNYKNKSFIARS</sequence>
<dbReference type="CDD" id="cd01638">
    <property type="entry name" value="CysQ"/>
    <property type="match status" value="1"/>
</dbReference>
<evidence type="ECO:0000256" key="5">
    <source>
        <dbReference type="ARBA" id="ARBA00022801"/>
    </source>
</evidence>
<protein>
    <recommendedName>
        <fullName evidence="8">3'-phosphoadenosine 5'-phosphate phosphatase</fullName>
    </recommendedName>
</protein>
<evidence type="ECO:0000256" key="8">
    <source>
        <dbReference type="ARBA" id="ARBA00044544"/>
    </source>
</evidence>
<dbReference type="PROSITE" id="PS00629">
    <property type="entry name" value="IMP_1"/>
    <property type="match status" value="1"/>
</dbReference>
<evidence type="ECO:0000256" key="6">
    <source>
        <dbReference type="ARBA" id="ARBA00022842"/>
    </source>
</evidence>
<comment type="similarity">
    <text evidence="1">Belongs to the inositol monophosphatase superfamily. CysQ family.</text>
</comment>
<dbReference type="GO" id="GO:0008441">
    <property type="term" value="F:3'(2'),5'-bisphosphate nucleotidase activity"/>
    <property type="evidence" value="ECO:0007669"/>
    <property type="project" value="InterPro"/>
</dbReference>
<dbReference type="Pfam" id="PF00459">
    <property type="entry name" value="Inositol_P"/>
    <property type="match status" value="1"/>
</dbReference>
<dbReference type="GO" id="GO:0000287">
    <property type="term" value="F:magnesium ion binding"/>
    <property type="evidence" value="ECO:0007669"/>
    <property type="project" value="InterPro"/>
</dbReference>
<dbReference type="InterPro" id="IPR020583">
    <property type="entry name" value="Inositol_monoP_metal-BS"/>
</dbReference>
<accession>A0A382A174</accession>
<dbReference type="Gene3D" id="3.30.540.10">
    <property type="entry name" value="Fructose-1,6-Bisphosphatase, subunit A, domain 1"/>
    <property type="match status" value="1"/>
</dbReference>
<dbReference type="InterPro" id="IPR020550">
    <property type="entry name" value="Inositol_monophosphatase_CS"/>
</dbReference>
<organism evidence="9">
    <name type="scientific">marine metagenome</name>
    <dbReference type="NCBI Taxonomy" id="408172"/>
    <lineage>
        <taxon>unclassified sequences</taxon>
        <taxon>metagenomes</taxon>
        <taxon>ecological metagenomes</taxon>
    </lineage>
</organism>
<evidence type="ECO:0000256" key="4">
    <source>
        <dbReference type="ARBA" id="ARBA00022723"/>
    </source>
</evidence>
<keyword evidence="5" id="KW-0378">Hydrolase</keyword>
<keyword evidence="6" id="KW-0460">Magnesium</keyword>
<dbReference type="NCBIfam" id="TIGR01331">
    <property type="entry name" value="bisphos_cysQ"/>
    <property type="match status" value="1"/>
</dbReference>
<dbReference type="PANTHER" id="PTHR43028:SF5">
    <property type="entry name" value="3'(2'),5'-BISPHOSPHATE NUCLEOTIDASE 1"/>
    <property type="match status" value="1"/>
</dbReference>
<keyword evidence="4" id="KW-0479">Metal-binding</keyword>
<dbReference type="PRINTS" id="PR00377">
    <property type="entry name" value="IMPHPHTASES"/>
</dbReference>
<evidence type="ECO:0000256" key="3">
    <source>
        <dbReference type="ARBA" id="ARBA00022519"/>
    </source>
</evidence>
<dbReference type="GO" id="GO:0000103">
    <property type="term" value="P:sulfate assimilation"/>
    <property type="evidence" value="ECO:0007669"/>
    <property type="project" value="TreeGrafter"/>
</dbReference>
<gene>
    <name evidence="9" type="ORF">METZ01_LOCUS148129</name>
</gene>
<evidence type="ECO:0000256" key="2">
    <source>
        <dbReference type="ARBA" id="ARBA00022475"/>
    </source>
</evidence>